<gene>
    <name evidence="2" type="ORF">METZ01_LOCUS195289</name>
</gene>
<dbReference type="Pfam" id="PF13248">
    <property type="entry name" value="Zn_ribbon_3"/>
    <property type="match status" value="1"/>
</dbReference>
<feature type="domain" description="Putative zinc-ribbon" evidence="1">
    <location>
        <begin position="101"/>
        <end position="124"/>
    </location>
</feature>
<protein>
    <recommendedName>
        <fullName evidence="1">Putative zinc-ribbon domain-containing protein</fullName>
    </recommendedName>
</protein>
<evidence type="ECO:0000259" key="1">
    <source>
        <dbReference type="Pfam" id="PF13248"/>
    </source>
</evidence>
<proteinExistence type="predicted"/>
<dbReference type="AlphaFoldDB" id="A0A382DVZ6"/>
<reference evidence="2" key="1">
    <citation type="submission" date="2018-05" db="EMBL/GenBank/DDBJ databases">
        <authorList>
            <person name="Lanie J.A."/>
            <person name="Ng W.-L."/>
            <person name="Kazmierczak K.M."/>
            <person name="Andrzejewski T.M."/>
            <person name="Davidsen T.M."/>
            <person name="Wayne K.J."/>
            <person name="Tettelin H."/>
            <person name="Glass J.I."/>
            <person name="Rusch D."/>
            <person name="Podicherti R."/>
            <person name="Tsui H.-C.T."/>
            <person name="Winkler M.E."/>
        </authorList>
    </citation>
    <scope>NUCLEOTIDE SEQUENCE</scope>
</reference>
<dbReference type="InterPro" id="IPR059113">
    <property type="entry name" value="Znf_ribbon"/>
</dbReference>
<dbReference type="EMBL" id="UINC01041322">
    <property type="protein sequence ID" value="SVB42435.1"/>
    <property type="molecule type" value="Genomic_DNA"/>
</dbReference>
<accession>A0A382DVZ6</accession>
<sequence length="126" mass="14072">MRKKLSMKVFNGKKAAEDYMSSHTLTFSTPDLTLKRFSFWLGDIIPDPNNKEETIPRLVNYIEEKDFAPAKVIDDDKYEPSGAILKSGLYGNASTNSGKETKFCSECGQKISISARFCTECGADQN</sequence>
<organism evidence="2">
    <name type="scientific">marine metagenome</name>
    <dbReference type="NCBI Taxonomy" id="408172"/>
    <lineage>
        <taxon>unclassified sequences</taxon>
        <taxon>metagenomes</taxon>
        <taxon>ecological metagenomes</taxon>
    </lineage>
</organism>
<evidence type="ECO:0000313" key="2">
    <source>
        <dbReference type="EMBL" id="SVB42435.1"/>
    </source>
</evidence>
<name>A0A382DVZ6_9ZZZZ</name>